<dbReference type="GO" id="GO:0046872">
    <property type="term" value="F:metal ion binding"/>
    <property type="evidence" value="ECO:0007669"/>
    <property type="project" value="UniProtKB-KW"/>
</dbReference>
<evidence type="ECO:0000256" key="6">
    <source>
        <dbReference type="ARBA" id="ARBA00022801"/>
    </source>
</evidence>
<dbReference type="GO" id="GO:0004222">
    <property type="term" value="F:metalloendopeptidase activity"/>
    <property type="evidence" value="ECO:0007669"/>
    <property type="project" value="InterPro"/>
</dbReference>
<evidence type="ECO:0000256" key="5">
    <source>
        <dbReference type="ARBA" id="ARBA00022759"/>
    </source>
</evidence>
<sequence length="159" mass="17125">MKALHVEMRAPCRFCRSEWRSWLFAMHEAAFEAGMLPGQEHGPRAHEDTGGMRPEELSVRLIVASDGAISAVNLRNLGCSGPTNILSFPEDEGGVGTLFLSADTLERECVLYGQEAAVHAVRLLAHGMGHILGFDHGPEMDDFCGFLAACALGGDKTEA</sequence>
<keyword evidence="5" id="KW-0255">Endonuclease</keyword>
<keyword evidence="7" id="KW-0862">Zinc</keyword>
<dbReference type="InterPro" id="IPR002036">
    <property type="entry name" value="YbeY"/>
</dbReference>
<evidence type="ECO:0000256" key="2">
    <source>
        <dbReference type="ARBA" id="ARBA00010875"/>
    </source>
</evidence>
<dbReference type="RefSeq" id="WP_304120295.1">
    <property type="nucleotide sequence ID" value="NZ_DYZA01000016.1"/>
</dbReference>
<evidence type="ECO:0000313" key="8">
    <source>
        <dbReference type="EMBL" id="HJD96160.1"/>
    </source>
</evidence>
<evidence type="ECO:0000256" key="1">
    <source>
        <dbReference type="ARBA" id="ARBA00001947"/>
    </source>
</evidence>
<dbReference type="Gene3D" id="3.40.390.30">
    <property type="entry name" value="Metalloproteases ('zincins'), catalytic domain"/>
    <property type="match status" value="1"/>
</dbReference>
<dbReference type="AlphaFoldDB" id="A0A921AUJ1"/>
<dbReference type="GO" id="GO:0006364">
    <property type="term" value="P:rRNA processing"/>
    <property type="evidence" value="ECO:0007669"/>
    <property type="project" value="InterPro"/>
</dbReference>
<dbReference type="SUPFAM" id="SSF55486">
    <property type="entry name" value="Metalloproteases ('zincins'), catalytic domain"/>
    <property type="match status" value="1"/>
</dbReference>
<accession>A0A921AUJ1</accession>
<dbReference type="Pfam" id="PF02130">
    <property type="entry name" value="YbeY"/>
    <property type="match status" value="1"/>
</dbReference>
<dbReference type="InterPro" id="IPR023091">
    <property type="entry name" value="MetalPrtase_cat_dom_sf_prd"/>
</dbReference>
<organism evidence="8 9">
    <name type="scientific">Mailhella massiliensis</name>
    <dbReference type="NCBI Taxonomy" id="1903261"/>
    <lineage>
        <taxon>Bacteria</taxon>
        <taxon>Pseudomonadati</taxon>
        <taxon>Thermodesulfobacteriota</taxon>
        <taxon>Desulfovibrionia</taxon>
        <taxon>Desulfovibrionales</taxon>
        <taxon>Desulfovibrionaceae</taxon>
        <taxon>Mailhella</taxon>
    </lineage>
</organism>
<evidence type="ECO:0000256" key="4">
    <source>
        <dbReference type="ARBA" id="ARBA00022723"/>
    </source>
</evidence>
<dbReference type="GO" id="GO:0004519">
    <property type="term" value="F:endonuclease activity"/>
    <property type="evidence" value="ECO:0007669"/>
    <property type="project" value="UniProtKB-KW"/>
</dbReference>
<comment type="cofactor">
    <cofactor evidence="1">
        <name>Zn(2+)</name>
        <dbReference type="ChEBI" id="CHEBI:29105"/>
    </cofactor>
</comment>
<evidence type="ECO:0000256" key="7">
    <source>
        <dbReference type="ARBA" id="ARBA00022833"/>
    </source>
</evidence>
<reference evidence="8" key="1">
    <citation type="journal article" date="2021" name="PeerJ">
        <title>Extensive microbial diversity within the chicken gut microbiome revealed by metagenomics and culture.</title>
        <authorList>
            <person name="Gilroy R."/>
            <person name="Ravi A."/>
            <person name="Getino M."/>
            <person name="Pursley I."/>
            <person name="Horton D.L."/>
            <person name="Alikhan N.F."/>
            <person name="Baker D."/>
            <person name="Gharbi K."/>
            <person name="Hall N."/>
            <person name="Watson M."/>
            <person name="Adriaenssens E.M."/>
            <person name="Foster-Nyarko E."/>
            <person name="Jarju S."/>
            <person name="Secka A."/>
            <person name="Antonio M."/>
            <person name="Oren A."/>
            <person name="Chaudhuri R.R."/>
            <person name="La Ragione R."/>
            <person name="Hildebrand F."/>
            <person name="Pallen M.J."/>
        </authorList>
    </citation>
    <scope>NUCLEOTIDE SEQUENCE</scope>
    <source>
        <strain evidence="8">ChiGjej2B2-19336</strain>
    </source>
</reference>
<keyword evidence="4" id="KW-0479">Metal-binding</keyword>
<proteinExistence type="inferred from homology"/>
<name>A0A921AUJ1_9BACT</name>
<evidence type="ECO:0000313" key="9">
    <source>
        <dbReference type="Proteomes" id="UP000698963"/>
    </source>
</evidence>
<keyword evidence="3" id="KW-0540">Nuclease</keyword>
<evidence type="ECO:0000256" key="3">
    <source>
        <dbReference type="ARBA" id="ARBA00022722"/>
    </source>
</evidence>
<protein>
    <submittedName>
        <fullName evidence="8">rRNA maturation RNase YbeY</fullName>
    </submittedName>
</protein>
<dbReference type="Proteomes" id="UP000698963">
    <property type="component" value="Unassembled WGS sequence"/>
</dbReference>
<gene>
    <name evidence="8" type="primary">ybeY</name>
    <name evidence="8" type="ORF">K8W16_00735</name>
</gene>
<comment type="caution">
    <text evidence="8">The sequence shown here is derived from an EMBL/GenBank/DDBJ whole genome shotgun (WGS) entry which is preliminary data.</text>
</comment>
<dbReference type="EMBL" id="DYZA01000016">
    <property type="protein sequence ID" value="HJD96160.1"/>
    <property type="molecule type" value="Genomic_DNA"/>
</dbReference>
<reference evidence="8" key="2">
    <citation type="submission" date="2021-09" db="EMBL/GenBank/DDBJ databases">
        <authorList>
            <person name="Gilroy R."/>
        </authorList>
    </citation>
    <scope>NUCLEOTIDE SEQUENCE</scope>
    <source>
        <strain evidence="8">ChiGjej2B2-19336</strain>
    </source>
</reference>
<dbReference type="NCBIfam" id="TIGR00043">
    <property type="entry name" value="rRNA maturation RNase YbeY"/>
    <property type="match status" value="1"/>
</dbReference>
<comment type="similarity">
    <text evidence="2">Belongs to the endoribonuclease YbeY family.</text>
</comment>
<keyword evidence="6" id="KW-0378">Hydrolase</keyword>